<evidence type="ECO:0000313" key="3">
    <source>
        <dbReference type="Proteomes" id="UP000693981"/>
    </source>
</evidence>
<sequence length="126" mass="13641">MAADEAQMAAGVKARAAQVQGLLAQRNNEEAVRAALEDPPLQSKNDAVKDENAQVVMSALLACNKGEMQRTVDSLNSALEDNLMKYLARFLGMSSQSASMLEWHQKLAAKAGSGCIMRAFTERKQV</sequence>
<gene>
    <name evidence="2" type="primary">ARPC5</name>
    <name evidence="2" type="ORF">PHYBOEH_011573</name>
</gene>
<evidence type="ECO:0000256" key="1">
    <source>
        <dbReference type="RuleBase" id="RU004301"/>
    </source>
</evidence>
<organism evidence="2 3">
    <name type="scientific">Phytophthora boehmeriae</name>
    <dbReference type="NCBI Taxonomy" id="109152"/>
    <lineage>
        <taxon>Eukaryota</taxon>
        <taxon>Sar</taxon>
        <taxon>Stramenopiles</taxon>
        <taxon>Oomycota</taxon>
        <taxon>Peronosporomycetes</taxon>
        <taxon>Peronosporales</taxon>
        <taxon>Peronosporaceae</taxon>
        <taxon>Phytophthora</taxon>
    </lineage>
</organism>
<dbReference type="GO" id="GO:0005885">
    <property type="term" value="C:Arp2/3 protein complex"/>
    <property type="evidence" value="ECO:0007669"/>
    <property type="project" value="InterPro"/>
</dbReference>
<dbReference type="EMBL" id="JAGDFL010000089">
    <property type="protein sequence ID" value="KAG7398164.1"/>
    <property type="molecule type" value="Genomic_DNA"/>
</dbReference>
<comment type="similarity">
    <text evidence="1">Belongs to the ARPC5 family.</text>
</comment>
<dbReference type="AlphaFoldDB" id="A0A8T1WZ60"/>
<keyword evidence="3" id="KW-1185">Reference proteome</keyword>
<proteinExistence type="inferred from homology"/>
<comment type="caution">
    <text evidence="2">The sequence shown here is derived from an EMBL/GenBank/DDBJ whole genome shotgun (WGS) entry which is preliminary data.</text>
</comment>
<keyword evidence="1" id="KW-0206">Cytoskeleton</keyword>
<reference evidence="2" key="1">
    <citation type="submission" date="2021-02" db="EMBL/GenBank/DDBJ databases">
        <authorList>
            <person name="Palmer J.M."/>
        </authorList>
    </citation>
    <scope>NUCLEOTIDE SEQUENCE</scope>
    <source>
        <strain evidence="2">SCRP23</strain>
    </source>
</reference>
<dbReference type="InterPro" id="IPR006789">
    <property type="entry name" value="ARPC5"/>
</dbReference>
<keyword evidence="1" id="KW-0963">Cytoplasm</keyword>
<dbReference type="Pfam" id="PF04699">
    <property type="entry name" value="P16-Arc"/>
    <property type="match status" value="1"/>
</dbReference>
<name>A0A8T1WZ60_9STRA</name>
<dbReference type="GO" id="GO:0034314">
    <property type="term" value="P:Arp2/3 complex-mediated actin nucleation"/>
    <property type="evidence" value="ECO:0007669"/>
    <property type="project" value="InterPro"/>
</dbReference>
<dbReference type="PANTHER" id="PTHR12644">
    <property type="entry name" value="ARP2/3 COMPLEX 16 KD SUBUNIT P16-ARC"/>
    <property type="match status" value="1"/>
</dbReference>
<protein>
    <recommendedName>
        <fullName evidence="1">Actin-related protein 2/3 complex subunit 5</fullName>
    </recommendedName>
</protein>
<comment type="function">
    <text evidence="1">Functions as component of the Arp2/3 complex which is involved in regulation of actin polymerization and together with an activating nucleation-promoting factor (NPF) mediates the formation of branched actin networks. Arp2/3 complex plays a critical role in the control of cell morphogenesis via the modulation of cell polarity development.</text>
</comment>
<evidence type="ECO:0000313" key="2">
    <source>
        <dbReference type="EMBL" id="KAG7398164.1"/>
    </source>
</evidence>
<dbReference type="Proteomes" id="UP000693981">
    <property type="component" value="Unassembled WGS sequence"/>
</dbReference>
<dbReference type="OrthoDB" id="429520at2759"/>
<accession>A0A8T1WZ60</accession>